<dbReference type="OrthoDB" id="8906575at2759"/>
<dbReference type="Proteomes" id="UP000596742">
    <property type="component" value="Unassembled WGS sequence"/>
</dbReference>
<dbReference type="InterPro" id="IPR036691">
    <property type="entry name" value="Endo/exonu/phosph_ase_sf"/>
</dbReference>
<sequence>MMQFSENASSIILLGDFNARTATMPDFIVPDDTLFDILDLTDNQDVDTLKNMYSYNFLLDYNIPLQRSSEDKKSNGFGSKLIDMCKRCSLYIANGRLFDDTIGKTTCKNVSLIDYLIISPDLFNYITNFNVLDFDPMISDVHNRIHFTLSFQTLKQVNPKNINDLDHTKIKWNPVHANQFQQVLSNRLGEIDSALDDLDSNQNITTEQVNMVVNDLGNVLTQTASSVLGNSNIRSYKSSNSNKPWFDRACRGKRDAFHQVKAKFKHDKSDNVRLLLNERSREFKKQMSNSFNKYKDKCANELRNFSKSDSKQFWKLLNKFSNSKKDSPDISIETFSEYFKKS</sequence>
<dbReference type="EMBL" id="UYJE01006155">
    <property type="protein sequence ID" value="VDI43525.1"/>
    <property type="molecule type" value="Genomic_DNA"/>
</dbReference>
<name>A0A8B6F3A8_MYTGA</name>
<protein>
    <recommendedName>
        <fullName evidence="3">Endonuclease/exonuclease/phosphatase domain-containing protein</fullName>
    </recommendedName>
</protein>
<accession>A0A8B6F3A8</accession>
<gene>
    <name evidence="1" type="ORF">MGAL_10B063219</name>
</gene>
<evidence type="ECO:0000313" key="2">
    <source>
        <dbReference type="Proteomes" id="UP000596742"/>
    </source>
</evidence>
<evidence type="ECO:0000313" key="1">
    <source>
        <dbReference type="EMBL" id="VDI43525.1"/>
    </source>
</evidence>
<dbReference type="AlphaFoldDB" id="A0A8B6F3A8"/>
<dbReference type="SUPFAM" id="SSF56219">
    <property type="entry name" value="DNase I-like"/>
    <property type="match status" value="1"/>
</dbReference>
<organism evidence="1 2">
    <name type="scientific">Mytilus galloprovincialis</name>
    <name type="common">Mediterranean mussel</name>
    <dbReference type="NCBI Taxonomy" id="29158"/>
    <lineage>
        <taxon>Eukaryota</taxon>
        <taxon>Metazoa</taxon>
        <taxon>Spiralia</taxon>
        <taxon>Lophotrochozoa</taxon>
        <taxon>Mollusca</taxon>
        <taxon>Bivalvia</taxon>
        <taxon>Autobranchia</taxon>
        <taxon>Pteriomorphia</taxon>
        <taxon>Mytilida</taxon>
        <taxon>Mytiloidea</taxon>
        <taxon>Mytilidae</taxon>
        <taxon>Mytilinae</taxon>
        <taxon>Mytilus</taxon>
    </lineage>
</organism>
<dbReference type="Gene3D" id="3.60.10.10">
    <property type="entry name" value="Endonuclease/exonuclease/phosphatase"/>
    <property type="match status" value="1"/>
</dbReference>
<keyword evidence="2" id="KW-1185">Reference proteome</keyword>
<comment type="caution">
    <text evidence="1">The sequence shown here is derived from an EMBL/GenBank/DDBJ whole genome shotgun (WGS) entry which is preliminary data.</text>
</comment>
<evidence type="ECO:0008006" key="3">
    <source>
        <dbReference type="Google" id="ProtNLM"/>
    </source>
</evidence>
<proteinExistence type="predicted"/>
<reference evidence="1" key="1">
    <citation type="submission" date="2018-11" db="EMBL/GenBank/DDBJ databases">
        <authorList>
            <person name="Alioto T."/>
            <person name="Alioto T."/>
        </authorList>
    </citation>
    <scope>NUCLEOTIDE SEQUENCE</scope>
</reference>